<reference evidence="17" key="1">
    <citation type="submission" date="2021-03" db="EMBL/GenBank/DDBJ databases">
        <authorList>
            <person name="Kanchanasin P."/>
            <person name="Saeng-In P."/>
            <person name="Phongsopitanun W."/>
            <person name="Yuki M."/>
            <person name="Kudo T."/>
            <person name="Ohkuma M."/>
            <person name="Tanasupawat S."/>
        </authorList>
    </citation>
    <scope>NUCLEOTIDE SEQUENCE</scope>
    <source>
        <strain evidence="17">GKU 128</strain>
    </source>
</reference>
<dbReference type="InterPro" id="IPR050980">
    <property type="entry name" value="2C_sensor_his_kinase"/>
</dbReference>
<keyword evidence="14" id="KW-0732">Signal</keyword>
<dbReference type="SMART" id="SM00388">
    <property type="entry name" value="HisKA"/>
    <property type="match status" value="1"/>
</dbReference>
<dbReference type="Pfam" id="PF00512">
    <property type="entry name" value="HisKA"/>
    <property type="match status" value="1"/>
</dbReference>
<evidence type="ECO:0000259" key="16">
    <source>
        <dbReference type="PROSITE" id="PS50885"/>
    </source>
</evidence>
<dbReference type="SUPFAM" id="SSF55874">
    <property type="entry name" value="ATPase domain of HSP90 chaperone/DNA topoisomerase II/histidine kinase"/>
    <property type="match status" value="1"/>
</dbReference>
<dbReference type="RefSeq" id="WP_208260721.1">
    <property type="nucleotide sequence ID" value="NZ_JAGEOJ010000017.1"/>
</dbReference>
<keyword evidence="12" id="KW-0902">Two-component regulatory system</keyword>
<keyword evidence="10" id="KW-0067">ATP-binding</keyword>
<evidence type="ECO:0000256" key="11">
    <source>
        <dbReference type="ARBA" id="ARBA00022989"/>
    </source>
</evidence>
<keyword evidence="18" id="KW-1185">Reference proteome</keyword>
<comment type="caution">
    <text evidence="17">The sequence shown here is derived from an EMBL/GenBank/DDBJ whole genome shotgun (WGS) entry which is preliminary data.</text>
</comment>
<dbReference type="Gene3D" id="1.10.287.130">
    <property type="match status" value="1"/>
</dbReference>
<dbReference type="PROSITE" id="PS50885">
    <property type="entry name" value="HAMP"/>
    <property type="match status" value="1"/>
</dbReference>
<keyword evidence="11 13" id="KW-1133">Transmembrane helix</keyword>
<dbReference type="Gene3D" id="3.30.565.10">
    <property type="entry name" value="Histidine kinase-like ATPase, C-terminal domain"/>
    <property type="match status" value="1"/>
</dbReference>
<keyword evidence="7 13" id="KW-0812">Transmembrane</keyword>
<evidence type="ECO:0000256" key="7">
    <source>
        <dbReference type="ARBA" id="ARBA00022692"/>
    </source>
</evidence>
<protein>
    <recommendedName>
        <fullName evidence="3">histidine kinase</fullName>
        <ecNumber evidence="3">2.7.13.3</ecNumber>
    </recommendedName>
</protein>
<keyword evidence="4" id="KW-1003">Cell membrane</keyword>
<evidence type="ECO:0000256" key="1">
    <source>
        <dbReference type="ARBA" id="ARBA00000085"/>
    </source>
</evidence>
<comment type="catalytic activity">
    <reaction evidence="1">
        <text>ATP + protein L-histidine = ADP + protein N-phospho-L-histidine.</text>
        <dbReference type="EC" id="2.7.13.3"/>
    </reaction>
</comment>
<keyword evidence="8" id="KW-0547">Nucleotide-binding</keyword>
<evidence type="ECO:0000256" key="10">
    <source>
        <dbReference type="ARBA" id="ARBA00022840"/>
    </source>
</evidence>
<feature type="domain" description="HAMP" evidence="16">
    <location>
        <begin position="168"/>
        <end position="220"/>
    </location>
</feature>
<dbReference type="SMART" id="SM00304">
    <property type="entry name" value="HAMP"/>
    <property type="match status" value="1"/>
</dbReference>
<dbReference type="Gene3D" id="6.10.340.10">
    <property type="match status" value="1"/>
</dbReference>
<comment type="subcellular location">
    <subcellularLocation>
        <location evidence="2">Cell membrane</location>
        <topology evidence="2">Multi-pass membrane protein</topology>
    </subcellularLocation>
</comment>
<dbReference type="Pfam" id="PF00672">
    <property type="entry name" value="HAMP"/>
    <property type="match status" value="1"/>
</dbReference>
<feature type="transmembrane region" description="Helical" evidence="13">
    <location>
        <begin position="142"/>
        <end position="163"/>
    </location>
</feature>
<evidence type="ECO:0000256" key="5">
    <source>
        <dbReference type="ARBA" id="ARBA00022553"/>
    </source>
</evidence>
<dbReference type="InterPro" id="IPR003660">
    <property type="entry name" value="HAMP_dom"/>
</dbReference>
<evidence type="ECO:0000259" key="15">
    <source>
        <dbReference type="PROSITE" id="PS50109"/>
    </source>
</evidence>
<dbReference type="SMART" id="SM00387">
    <property type="entry name" value="HATPase_c"/>
    <property type="match status" value="1"/>
</dbReference>
<dbReference type="InterPro" id="IPR036890">
    <property type="entry name" value="HATPase_C_sf"/>
</dbReference>
<dbReference type="Pfam" id="PF02518">
    <property type="entry name" value="HATPase_c"/>
    <property type="match status" value="1"/>
</dbReference>
<evidence type="ECO:0000313" key="17">
    <source>
        <dbReference type="EMBL" id="MBO2452696.1"/>
    </source>
</evidence>
<evidence type="ECO:0000256" key="14">
    <source>
        <dbReference type="SAM" id="SignalP"/>
    </source>
</evidence>
<dbReference type="GO" id="GO:0005524">
    <property type="term" value="F:ATP binding"/>
    <property type="evidence" value="ECO:0007669"/>
    <property type="project" value="UniProtKB-KW"/>
</dbReference>
<evidence type="ECO:0000256" key="12">
    <source>
        <dbReference type="ARBA" id="ARBA00023012"/>
    </source>
</evidence>
<accession>A0A939PHC0</accession>
<dbReference type="InterPro" id="IPR003661">
    <property type="entry name" value="HisK_dim/P_dom"/>
</dbReference>
<evidence type="ECO:0000313" key="18">
    <source>
        <dbReference type="Proteomes" id="UP000669179"/>
    </source>
</evidence>
<keyword evidence="6" id="KW-0808">Transferase</keyword>
<dbReference type="PANTHER" id="PTHR44936:SF9">
    <property type="entry name" value="SENSOR PROTEIN CREC"/>
    <property type="match status" value="1"/>
</dbReference>
<dbReference type="InterPro" id="IPR003594">
    <property type="entry name" value="HATPase_dom"/>
</dbReference>
<proteinExistence type="predicted"/>
<evidence type="ECO:0000256" key="4">
    <source>
        <dbReference type="ARBA" id="ARBA00022475"/>
    </source>
</evidence>
<feature type="chain" id="PRO_5037749807" description="histidine kinase" evidence="14">
    <location>
        <begin position="29"/>
        <end position="426"/>
    </location>
</feature>
<dbReference type="InterPro" id="IPR036097">
    <property type="entry name" value="HisK_dim/P_sf"/>
</dbReference>
<keyword evidence="5" id="KW-0597">Phosphoprotein</keyword>
<evidence type="ECO:0000256" key="2">
    <source>
        <dbReference type="ARBA" id="ARBA00004651"/>
    </source>
</evidence>
<dbReference type="GO" id="GO:0000155">
    <property type="term" value="F:phosphorelay sensor kinase activity"/>
    <property type="evidence" value="ECO:0007669"/>
    <property type="project" value="InterPro"/>
</dbReference>
<dbReference type="InterPro" id="IPR005467">
    <property type="entry name" value="His_kinase_dom"/>
</dbReference>
<evidence type="ECO:0000256" key="9">
    <source>
        <dbReference type="ARBA" id="ARBA00022777"/>
    </source>
</evidence>
<dbReference type="PANTHER" id="PTHR44936">
    <property type="entry name" value="SENSOR PROTEIN CREC"/>
    <property type="match status" value="1"/>
</dbReference>
<dbReference type="GO" id="GO:0005886">
    <property type="term" value="C:plasma membrane"/>
    <property type="evidence" value="ECO:0007669"/>
    <property type="project" value="UniProtKB-SubCell"/>
</dbReference>
<sequence>MRTRITALCVLAAAVAIALFGVPLAAGAAHYYFTDERGELERVAAETTIAVSADLLRGRGSLRIPSAAPDMTVGIYNPAGTLISGEGPETADGPVREAMQARDVSADSHGALVAAVPVTDDDRVTAVVRAATPRSSVYTQIAGTWGIMLAIALAALSLTWVFARRLARRLAMPVEDLATAARRLGDGDFAITTATTGIGEIDAAGASLSATAHRLGQVLERERAFSANASHQLRTPLTGLKLILDAALQDQATQRPALKAAADAADRLDNTITDLLALARGLPRSGEPLDVPALLDELERHWREALAARSRPVLVTVHGPLPETAASAAAVRQTLAVLIDNALQHGTGTVTLRARDATGALAIDVADEGDLTGEDTDLMFHRTGGSDGHGLGLAMARALAEAEGGRLTLSRPAPTTFTLLLPPTTL</sequence>
<evidence type="ECO:0000256" key="6">
    <source>
        <dbReference type="ARBA" id="ARBA00022679"/>
    </source>
</evidence>
<dbReference type="PROSITE" id="PS50109">
    <property type="entry name" value="HIS_KIN"/>
    <property type="match status" value="1"/>
</dbReference>
<feature type="signal peptide" evidence="14">
    <location>
        <begin position="1"/>
        <end position="28"/>
    </location>
</feature>
<dbReference type="Proteomes" id="UP000669179">
    <property type="component" value="Unassembled WGS sequence"/>
</dbReference>
<evidence type="ECO:0000256" key="8">
    <source>
        <dbReference type="ARBA" id="ARBA00022741"/>
    </source>
</evidence>
<dbReference type="SUPFAM" id="SSF47384">
    <property type="entry name" value="Homodimeric domain of signal transducing histidine kinase"/>
    <property type="match status" value="1"/>
</dbReference>
<keyword evidence="13" id="KW-0472">Membrane</keyword>
<gene>
    <name evidence="17" type="ORF">J4573_36780</name>
</gene>
<evidence type="ECO:0000256" key="3">
    <source>
        <dbReference type="ARBA" id="ARBA00012438"/>
    </source>
</evidence>
<feature type="domain" description="Histidine kinase" evidence="15">
    <location>
        <begin position="228"/>
        <end position="425"/>
    </location>
</feature>
<dbReference type="AlphaFoldDB" id="A0A939PHC0"/>
<dbReference type="EC" id="2.7.13.3" evidence="3"/>
<name>A0A939PHC0_9ACTN</name>
<dbReference type="EMBL" id="JAGEOJ010000017">
    <property type="protein sequence ID" value="MBO2452696.1"/>
    <property type="molecule type" value="Genomic_DNA"/>
</dbReference>
<keyword evidence="9 17" id="KW-0418">Kinase</keyword>
<organism evidence="17 18">
    <name type="scientific">Actinomadura barringtoniae</name>
    <dbReference type="NCBI Taxonomy" id="1427535"/>
    <lineage>
        <taxon>Bacteria</taxon>
        <taxon>Bacillati</taxon>
        <taxon>Actinomycetota</taxon>
        <taxon>Actinomycetes</taxon>
        <taxon>Streptosporangiales</taxon>
        <taxon>Thermomonosporaceae</taxon>
        <taxon>Actinomadura</taxon>
    </lineage>
</organism>
<dbReference type="CDD" id="cd00082">
    <property type="entry name" value="HisKA"/>
    <property type="match status" value="1"/>
</dbReference>
<evidence type="ECO:0000256" key="13">
    <source>
        <dbReference type="SAM" id="Phobius"/>
    </source>
</evidence>